<feature type="transmembrane region" description="Helical" evidence="1">
    <location>
        <begin position="77"/>
        <end position="100"/>
    </location>
</feature>
<evidence type="ECO:0000313" key="2">
    <source>
        <dbReference type="EMBL" id="KHJ66978.1"/>
    </source>
</evidence>
<dbReference type="AlphaFoldDB" id="A0A0B1R1N6"/>
<accession>A0A0B1R1N6</accession>
<evidence type="ECO:0000256" key="1">
    <source>
        <dbReference type="SAM" id="Phobius"/>
    </source>
</evidence>
<proteinExistence type="predicted"/>
<keyword evidence="1" id="KW-1133">Transmembrane helix</keyword>
<feature type="transmembrane region" description="Helical" evidence="1">
    <location>
        <begin position="36"/>
        <end position="57"/>
    </location>
</feature>
<dbReference type="EMBL" id="JTJJ01000061">
    <property type="protein sequence ID" value="KHJ66978.1"/>
    <property type="molecule type" value="Genomic_DNA"/>
</dbReference>
<name>A0A0B1R1N6_9GAMM</name>
<dbReference type="RefSeq" id="WP_039333132.1">
    <property type="nucleotide sequence ID" value="NZ_JTJJ01000061.1"/>
</dbReference>
<dbReference type="Proteomes" id="UP000030853">
    <property type="component" value="Unassembled WGS sequence"/>
</dbReference>
<comment type="caution">
    <text evidence="2">The sequence shown here is derived from an EMBL/GenBank/DDBJ whole genome shotgun (WGS) entry which is preliminary data.</text>
</comment>
<protein>
    <submittedName>
        <fullName evidence="2">Membrane protein</fullName>
    </submittedName>
</protein>
<keyword evidence="1" id="KW-0472">Membrane</keyword>
<gene>
    <name evidence="2" type="ORF">QU24_16370</name>
</gene>
<reference evidence="2 3" key="1">
    <citation type="submission" date="2014-11" db="EMBL/GenBank/DDBJ databases">
        <title>Genome sequencing of Pantoea rodasii ND03.</title>
        <authorList>
            <person name="Muhamad Yunos N.Y."/>
            <person name="Chan K.-G."/>
        </authorList>
    </citation>
    <scope>NUCLEOTIDE SEQUENCE [LARGE SCALE GENOMIC DNA]</scope>
    <source>
        <strain evidence="2 3">ND03</strain>
    </source>
</reference>
<sequence length="116" mass="13200">MNLKWMVFVIAVLTAVIVLLLLQRFTTLEFVKHARLLFKTWSVWLASLGSMLSAWAQSFPSSALDAWNALPQDIKDILPHNYLGLIGAFMVAMGVLAQFVRQKNLIEQRKTLEEKP</sequence>
<dbReference type="Pfam" id="PF25612">
    <property type="entry name" value="DUF7940"/>
    <property type="match status" value="1"/>
</dbReference>
<keyword evidence="1" id="KW-0812">Transmembrane</keyword>
<evidence type="ECO:0000313" key="3">
    <source>
        <dbReference type="Proteomes" id="UP000030853"/>
    </source>
</evidence>
<feature type="transmembrane region" description="Helical" evidence="1">
    <location>
        <begin position="6"/>
        <end position="24"/>
    </location>
</feature>
<dbReference type="InterPro" id="IPR057700">
    <property type="entry name" value="DUF7940"/>
</dbReference>
<organism evidence="2 3">
    <name type="scientific">Pantoea rodasii</name>
    <dbReference type="NCBI Taxonomy" id="1076549"/>
    <lineage>
        <taxon>Bacteria</taxon>
        <taxon>Pseudomonadati</taxon>
        <taxon>Pseudomonadota</taxon>
        <taxon>Gammaproteobacteria</taxon>
        <taxon>Enterobacterales</taxon>
        <taxon>Erwiniaceae</taxon>
        <taxon>Pantoea</taxon>
    </lineage>
</organism>